<dbReference type="CDD" id="cd06261">
    <property type="entry name" value="TM_PBP2"/>
    <property type="match status" value="1"/>
</dbReference>
<dbReference type="Gene3D" id="1.10.3720.10">
    <property type="entry name" value="MetI-like"/>
    <property type="match status" value="1"/>
</dbReference>
<name>A0A377GWC8_9FUSO</name>
<sequence length="310" mass="33902">MNMHKYVLKRILLLIPVLLGVSLLVFAIMSLTPGDPAQLILGENAPKEAVLKLREEMGLNDPFFIQYFRFVKNAIMGDFGRSYTTGREVFGEIFARFPNTLILAVIGIIISVCIGIPIGIISATRQYSFLDSFSMVIALLGVSMPVFWLGLMLILTFSVKLGWLPSGGFDGLKSIILPAITLGVGSAAIITRMTRSSMLEVIRQDYIRTARAKGVAEKVVINKHALKNALIPIITVVGLQFGHLLGGAVLTESVYSWPGVGRLMVDAIRQKDTPTVLAAVVFLAAAFSVVNLLVDILYAYVDPRIKSQYK</sequence>
<accession>A0A377GWC8</accession>
<feature type="domain" description="ABC transmembrane type-1" evidence="12">
    <location>
        <begin position="97"/>
        <end position="298"/>
    </location>
</feature>
<evidence type="ECO:0000256" key="1">
    <source>
        <dbReference type="ARBA" id="ARBA00004651"/>
    </source>
</evidence>
<keyword evidence="9 11" id="KW-0472">Membrane</keyword>
<evidence type="ECO:0000256" key="4">
    <source>
        <dbReference type="ARBA" id="ARBA00022596"/>
    </source>
</evidence>
<feature type="transmembrane region" description="Helical" evidence="11">
    <location>
        <begin position="133"/>
        <end position="155"/>
    </location>
</feature>
<evidence type="ECO:0000256" key="3">
    <source>
        <dbReference type="ARBA" id="ARBA00022475"/>
    </source>
</evidence>
<keyword evidence="7" id="KW-0406">Ion transport</keyword>
<dbReference type="NCBIfam" id="NF045470">
    <property type="entry name" value="Opp2B"/>
    <property type="match status" value="1"/>
</dbReference>
<comment type="subcellular location">
    <subcellularLocation>
        <location evidence="1 11">Cell membrane</location>
        <topology evidence="1 11">Multi-pass membrane protein</topology>
    </subcellularLocation>
</comment>
<dbReference type="InterPro" id="IPR050045">
    <property type="entry name" value="Opp2B"/>
</dbReference>
<comment type="similarity">
    <text evidence="10">Belongs to the binding-protein-dependent transport system permease family. OppBC subfamily.</text>
</comment>
<keyword evidence="14" id="KW-1185">Reference proteome</keyword>
<keyword evidence="3" id="KW-1003">Cell membrane</keyword>
<feature type="transmembrane region" description="Helical" evidence="11">
    <location>
        <begin position="101"/>
        <end position="121"/>
    </location>
</feature>
<evidence type="ECO:0000256" key="10">
    <source>
        <dbReference type="ARBA" id="ARBA00024202"/>
    </source>
</evidence>
<organism evidence="13 14">
    <name type="scientific">Fusobacterium necrogenes</name>
    <dbReference type="NCBI Taxonomy" id="858"/>
    <lineage>
        <taxon>Bacteria</taxon>
        <taxon>Fusobacteriati</taxon>
        <taxon>Fusobacteriota</taxon>
        <taxon>Fusobacteriia</taxon>
        <taxon>Fusobacteriales</taxon>
        <taxon>Fusobacteriaceae</taxon>
        <taxon>Fusobacterium</taxon>
    </lineage>
</organism>
<feature type="transmembrane region" description="Helical" evidence="11">
    <location>
        <begin position="275"/>
        <end position="301"/>
    </location>
</feature>
<feature type="transmembrane region" description="Helical" evidence="11">
    <location>
        <begin position="175"/>
        <end position="194"/>
    </location>
</feature>
<dbReference type="GO" id="GO:0005886">
    <property type="term" value="C:plasma membrane"/>
    <property type="evidence" value="ECO:0007669"/>
    <property type="project" value="UniProtKB-SubCell"/>
</dbReference>
<feature type="transmembrane region" description="Helical" evidence="11">
    <location>
        <begin position="230"/>
        <end position="255"/>
    </location>
</feature>
<evidence type="ECO:0000256" key="7">
    <source>
        <dbReference type="ARBA" id="ARBA00023065"/>
    </source>
</evidence>
<dbReference type="Pfam" id="PF19300">
    <property type="entry name" value="BPD_transp_1_N"/>
    <property type="match status" value="1"/>
</dbReference>
<dbReference type="Pfam" id="PF00528">
    <property type="entry name" value="BPD_transp_1"/>
    <property type="match status" value="1"/>
</dbReference>
<keyword evidence="6 11" id="KW-1133">Transmembrane helix</keyword>
<dbReference type="SUPFAM" id="SSF161098">
    <property type="entry name" value="MetI-like"/>
    <property type="match status" value="1"/>
</dbReference>
<evidence type="ECO:0000256" key="11">
    <source>
        <dbReference type="RuleBase" id="RU363032"/>
    </source>
</evidence>
<evidence type="ECO:0000256" key="5">
    <source>
        <dbReference type="ARBA" id="ARBA00022692"/>
    </source>
</evidence>
<evidence type="ECO:0000313" key="14">
    <source>
        <dbReference type="Proteomes" id="UP000255328"/>
    </source>
</evidence>
<dbReference type="GO" id="GO:0015099">
    <property type="term" value="F:nickel cation transmembrane transporter activity"/>
    <property type="evidence" value="ECO:0007669"/>
    <property type="project" value="InterPro"/>
</dbReference>
<dbReference type="InterPro" id="IPR045621">
    <property type="entry name" value="BPD_transp_1_N"/>
</dbReference>
<dbReference type="PROSITE" id="PS50928">
    <property type="entry name" value="ABC_TM1"/>
    <property type="match status" value="1"/>
</dbReference>
<dbReference type="PANTHER" id="PTHR43163">
    <property type="entry name" value="DIPEPTIDE TRANSPORT SYSTEM PERMEASE PROTEIN DPPB-RELATED"/>
    <property type="match status" value="1"/>
</dbReference>
<keyword evidence="2 11" id="KW-0813">Transport</keyword>
<evidence type="ECO:0000256" key="6">
    <source>
        <dbReference type="ARBA" id="ARBA00022989"/>
    </source>
</evidence>
<keyword evidence="5 11" id="KW-0812">Transmembrane</keyword>
<dbReference type="AlphaFoldDB" id="A0A377GWC8"/>
<feature type="transmembrane region" description="Helical" evidence="11">
    <location>
        <begin position="12"/>
        <end position="31"/>
    </location>
</feature>
<evidence type="ECO:0000256" key="9">
    <source>
        <dbReference type="ARBA" id="ARBA00023136"/>
    </source>
</evidence>
<gene>
    <name evidence="13" type="primary">gsiC</name>
    <name evidence="13" type="ORF">NCTC10723_00502</name>
</gene>
<evidence type="ECO:0000256" key="2">
    <source>
        <dbReference type="ARBA" id="ARBA00022448"/>
    </source>
</evidence>
<dbReference type="Proteomes" id="UP000255328">
    <property type="component" value="Unassembled WGS sequence"/>
</dbReference>
<dbReference type="InterPro" id="IPR000515">
    <property type="entry name" value="MetI-like"/>
</dbReference>
<protein>
    <submittedName>
        <fullName evidence="13">Glutathione transport system permease protein gsiC</fullName>
    </submittedName>
</protein>
<dbReference type="InterPro" id="IPR035906">
    <property type="entry name" value="MetI-like_sf"/>
</dbReference>
<evidence type="ECO:0000313" key="13">
    <source>
        <dbReference type="EMBL" id="STO31062.1"/>
    </source>
</evidence>
<keyword evidence="8" id="KW-0921">Nickel transport</keyword>
<evidence type="ECO:0000256" key="8">
    <source>
        <dbReference type="ARBA" id="ARBA00023112"/>
    </source>
</evidence>
<evidence type="ECO:0000259" key="12">
    <source>
        <dbReference type="PROSITE" id="PS50928"/>
    </source>
</evidence>
<dbReference type="PANTHER" id="PTHR43163:SF6">
    <property type="entry name" value="DIPEPTIDE TRANSPORT SYSTEM PERMEASE PROTEIN DPPB-RELATED"/>
    <property type="match status" value="1"/>
</dbReference>
<proteinExistence type="inferred from homology"/>
<keyword evidence="4" id="KW-0533">Nickel</keyword>
<reference evidence="13 14" key="1">
    <citation type="submission" date="2018-06" db="EMBL/GenBank/DDBJ databases">
        <authorList>
            <consortium name="Pathogen Informatics"/>
            <person name="Doyle S."/>
        </authorList>
    </citation>
    <scope>NUCLEOTIDE SEQUENCE [LARGE SCALE GENOMIC DNA]</scope>
    <source>
        <strain evidence="13 14">NCTC10723</strain>
    </source>
</reference>
<dbReference type="EMBL" id="UGGU01000003">
    <property type="protein sequence ID" value="STO31062.1"/>
    <property type="molecule type" value="Genomic_DNA"/>
</dbReference>